<proteinExistence type="predicted"/>
<reference evidence="1 2" key="1">
    <citation type="submission" date="2018-11" db="EMBL/GenBank/DDBJ databases">
        <authorList>
            <consortium name="Pathogen Informatics"/>
        </authorList>
    </citation>
    <scope>NUCLEOTIDE SEQUENCE [LARGE SCALE GENOMIC DNA]</scope>
</reference>
<evidence type="ECO:0000313" key="1">
    <source>
        <dbReference type="EMBL" id="VDK19593.1"/>
    </source>
</evidence>
<name>A0A3P6NTY8_ANISI</name>
<evidence type="ECO:0000313" key="2">
    <source>
        <dbReference type="Proteomes" id="UP000267096"/>
    </source>
</evidence>
<organism evidence="1 2">
    <name type="scientific">Anisakis simplex</name>
    <name type="common">Herring worm</name>
    <dbReference type="NCBI Taxonomy" id="6269"/>
    <lineage>
        <taxon>Eukaryota</taxon>
        <taxon>Metazoa</taxon>
        <taxon>Ecdysozoa</taxon>
        <taxon>Nematoda</taxon>
        <taxon>Chromadorea</taxon>
        <taxon>Rhabditida</taxon>
        <taxon>Spirurina</taxon>
        <taxon>Ascaridomorpha</taxon>
        <taxon>Ascaridoidea</taxon>
        <taxon>Anisakidae</taxon>
        <taxon>Anisakis</taxon>
        <taxon>Anisakis simplex complex</taxon>
    </lineage>
</organism>
<dbReference type="OrthoDB" id="5854469at2759"/>
<protein>
    <submittedName>
        <fullName evidence="1">Uncharacterized protein</fullName>
    </submittedName>
</protein>
<dbReference type="EMBL" id="UYRR01002558">
    <property type="protein sequence ID" value="VDK19593.1"/>
    <property type="molecule type" value="Genomic_DNA"/>
</dbReference>
<dbReference type="AlphaFoldDB" id="A0A3P6NTY8"/>
<gene>
    <name evidence="1" type="ORF">ASIM_LOCUS2064</name>
</gene>
<accession>A0A3P6NTY8</accession>
<sequence>MVLFSLIGPLVHYDNLRFSPPFESFFEPSMNRLPSSSVNNPRLKQLSSSRFNVTNPSYATLHRNSPSQFGILIKTR</sequence>
<keyword evidence="2" id="KW-1185">Reference proteome</keyword>
<dbReference type="Proteomes" id="UP000267096">
    <property type="component" value="Unassembled WGS sequence"/>
</dbReference>